<dbReference type="InterPro" id="IPR001810">
    <property type="entry name" value="F-box_dom"/>
</dbReference>
<dbReference type="Gene3D" id="1.10.20.10">
    <property type="entry name" value="Histone, subunit A"/>
    <property type="match status" value="1"/>
</dbReference>
<dbReference type="VEuPathDB" id="AmoebaDB:NAEGRDRAFT_71992"/>
<dbReference type="Pfam" id="PF12937">
    <property type="entry name" value="F-box-like"/>
    <property type="match status" value="1"/>
</dbReference>
<dbReference type="SMART" id="SM00256">
    <property type="entry name" value="FBOX"/>
    <property type="match status" value="1"/>
</dbReference>
<dbReference type="InterPro" id="IPR036047">
    <property type="entry name" value="F-box-like_dom_sf"/>
</dbReference>
<dbReference type="InterPro" id="IPR009072">
    <property type="entry name" value="Histone-fold"/>
</dbReference>
<sequence length="673" mass="79089">MSLFLTHCFPHASSCTDHYESDSEYECRDDLFDLNRFTQPIHVGLDLTIEGSRKLGHYLLIIMWRLILKSPMLFRVRDEAKEQVKLLEKFCCQRHEEFAREVCCSNHHLFEDSSVEVFDDMQVWASMRESEENETREYEGEKRIKLDAESLSKVYTLSNYFATIVKKYIFGELAKHGTAEIYKFITKQNKIALTFKIEELRDMVLKYFEYTPSMLPLEDQDVKLYFIGMTALLEYLAAEMIELGGNAARDARQEYITPSCFEIATSGDAELERTVLFHMNHLPLVDFNYFYGANQTVLPPIDVNEKANSGEEFNFTQLPTELHNTILKNVSSLEELLEMRLVCKQWNYFIMNDNDIWKSLICNNTISEDLFRFCDSTFTVGELETILSRGKDLKPLHFGQQVINHFYEKNDWKSLYFILVRRHLTFIRDLDLMKSREFFDEYFNYDSSVESYDNSKKKLQIGITKGVFANFNFTKHLSSRVSSKVYIPKDALSEFLKFGNNYSLVGVIDFSKFSSFISCRLFPKNGLLYCFYHKINQADFLFFENYSLESEQLIEFEIKDKSFEFPQPINPYQVYHEQIIVNQPSCCPLFYLQQAQGHRSGCNLAPSVLFNNNEDKPETMIQSYLREDDEDNIVLLSDTLEESEDTFSIYISREDLILRKFENAKIEYVKPNY</sequence>
<dbReference type="OrthoDB" id="9421954at2759"/>
<accession>D2VSM5</accession>
<keyword evidence="3" id="KW-1185">Reference proteome</keyword>
<dbReference type="RefSeq" id="XP_002672893.1">
    <property type="nucleotide sequence ID" value="XM_002672847.1"/>
</dbReference>
<name>D2VSM5_NAEGR</name>
<organism evidence="3">
    <name type="scientific">Naegleria gruberi</name>
    <name type="common">Amoeba</name>
    <dbReference type="NCBI Taxonomy" id="5762"/>
    <lineage>
        <taxon>Eukaryota</taxon>
        <taxon>Discoba</taxon>
        <taxon>Heterolobosea</taxon>
        <taxon>Tetramitia</taxon>
        <taxon>Eutetramitia</taxon>
        <taxon>Vahlkampfiidae</taxon>
        <taxon>Naegleria</taxon>
    </lineage>
</organism>
<evidence type="ECO:0000313" key="3">
    <source>
        <dbReference type="Proteomes" id="UP000006671"/>
    </source>
</evidence>
<dbReference type="Proteomes" id="UP000006671">
    <property type="component" value="Unassembled WGS sequence"/>
</dbReference>
<dbReference type="SUPFAM" id="SSF47113">
    <property type="entry name" value="Histone-fold"/>
    <property type="match status" value="1"/>
</dbReference>
<dbReference type="SUPFAM" id="SSF81383">
    <property type="entry name" value="F-box domain"/>
    <property type="match status" value="1"/>
</dbReference>
<dbReference type="AlphaFoldDB" id="D2VSM5"/>
<dbReference type="GeneID" id="8857014"/>
<dbReference type="InParanoid" id="D2VSM5"/>
<proteinExistence type="predicted"/>
<dbReference type="STRING" id="5762.D2VSM5"/>
<protein>
    <recommendedName>
        <fullName evidence="1">F-box domain-containing protein</fullName>
    </recommendedName>
</protein>
<dbReference type="PROSITE" id="PS50181">
    <property type="entry name" value="FBOX"/>
    <property type="match status" value="1"/>
</dbReference>
<feature type="domain" description="F-box" evidence="1">
    <location>
        <begin position="312"/>
        <end position="360"/>
    </location>
</feature>
<evidence type="ECO:0000313" key="2">
    <source>
        <dbReference type="EMBL" id="EFC40149.1"/>
    </source>
</evidence>
<dbReference type="EMBL" id="GG738894">
    <property type="protein sequence ID" value="EFC40149.1"/>
    <property type="molecule type" value="Genomic_DNA"/>
</dbReference>
<dbReference type="KEGG" id="ngr:NAEGRDRAFT_71992"/>
<evidence type="ECO:0000259" key="1">
    <source>
        <dbReference type="PROSITE" id="PS50181"/>
    </source>
</evidence>
<dbReference type="GO" id="GO:0046982">
    <property type="term" value="F:protein heterodimerization activity"/>
    <property type="evidence" value="ECO:0007669"/>
    <property type="project" value="InterPro"/>
</dbReference>
<reference evidence="2 3" key="1">
    <citation type="journal article" date="2010" name="Cell">
        <title>The genome of Naegleria gruberi illuminates early eukaryotic versatility.</title>
        <authorList>
            <person name="Fritz-Laylin L.K."/>
            <person name="Prochnik S.E."/>
            <person name="Ginger M.L."/>
            <person name="Dacks J.B."/>
            <person name="Carpenter M.L."/>
            <person name="Field M.C."/>
            <person name="Kuo A."/>
            <person name="Paredez A."/>
            <person name="Chapman J."/>
            <person name="Pham J."/>
            <person name="Shu S."/>
            <person name="Neupane R."/>
            <person name="Cipriano M."/>
            <person name="Mancuso J."/>
            <person name="Tu H."/>
            <person name="Salamov A."/>
            <person name="Lindquist E."/>
            <person name="Shapiro H."/>
            <person name="Lucas S."/>
            <person name="Grigoriev I.V."/>
            <person name="Cande W.Z."/>
            <person name="Fulton C."/>
            <person name="Rokhsar D.S."/>
            <person name="Dawson S.C."/>
        </authorList>
    </citation>
    <scope>NUCLEOTIDE SEQUENCE [LARGE SCALE GENOMIC DNA]</scope>
    <source>
        <strain evidence="2 3">NEG-M</strain>
    </source>
</reference>
<gene>
    <name evidence="2" type="ORF">NAEGRDRAFT_71992</name>
</gene>
<dbReference type="Gene3D" id="1.20.1280.50">
    <property type="match status" value="1"/>
</dbReference>